<gene>
    <name evidence="1" type="ORF">FYJ73_09220</name>
</gene>
<sequence>MRRILQLFLMPLVFTGCHDNLFLEKEGGVGDITFRVSTAQMKATAQSGVTSRANRTVAGHAVYLSKVSASDINLHRATDASLTTRGEMVTDDNFYDSFHVLGYAFASDDDTQPKLFLNDDIKKDNNWTATELWPDAGSYDHTQFFALAPYDSQVTDLKTQTDGSMPSFTYTVPKTISEQHDLLAAVQTVGANRVEGSAVDMKFYHLLTAVDVVLGQMPDGVTVKSVSVSGVANQGIFSNSEWTPASSTGSFSTTGPAVDAANNQNVSLLSGKGTYLMMIPQTVPDGAKLSVNVDVAESNKTSNYTLSTSIAGDKWQMGHTYTYTISTSAVGKGYILTVSPENSELGGTGGTTAVGMYSYSYYKGSDKDERNSVDLYAEFQEWNEAKRTWGSWSATMPSWLKCDEFVTSNGYQVFKGDSKNGTNLNFTVQSPTPVEGMHSTNIDASVLPYDYSAGNTTSWWDLSQGTRLTTSSGDWDKSVTTANCYIVSHPGRYLFPLVYGNAIINHGANRAAFNGMKDYQNNDITSERIPDSQVAYARVLWKNPDTEWIKMSGDGFTPSSKPRRVVFEIPKGSGVSGGNAVIAAYDSNDVIVWSWHIWLLDTKDLFGQNTMQDITVTNAAGSQISLMPVNLGWTPTNNTYTYYPRHRVRVRLTQATDGNPANQLTASGGQTALFTIDQHAQYDEASSQGYCPYYQWGRKDPLLSASKETPGINTSWPFMEYSISHPWAFFTNWTNNIFTSWNNGSEPNYTKTVYDPCPVGYHVPRSFAFTGFTADGNQSSASNPANIWSYDSHGVAFYSDRQTDSKGATIYFPVIDWLDNNENAVKTGSIYWTSYLNKDTQGAEGHKLNLPTFLFVGSDFRTVVPQYKANGFYAGYIRPERE</sequence>
<dbReference type="CDD" id="cd13121">
    <property type="entry name" value="BF2867_like_C"/>
    <property type="match status" value="1"/>
</dbReference>
<evidence type="ECO:0000313" key="1">
    <source>
        <dbReference type="EMBL" id="MST84844.1"/>
    </source>
</evidence>
<protein>
    <submittedName>
        <fullName evidence="1">Fimbrillin family protein</fullName>
    </submittedName>
</protein>
<reference evidence="1 2" key="1">
    <citation type="submission" date="2019-08" db="EMBL/GenBank/DDBJ databases">
        <title>In-depth cultivation of the pig gut microbiome towards novel bacterial diversity and tailored functional studies.</title>
        <authorList>
            <person name="Wylensek D."/>
            <person name="Hitch T.C.A."/>
            <person name="Clavel T."/>
        </authorList>
    </citation>
    <scope>NUCLEOTIDE SEQUENCE [LARGE SCALE GENOMIC DNA]</scope>
    <source>
        <strain evidence="1 2">LKV-178-WT-2A</strain>
    </source>
</reference>
<dbReference type="PROSITE" id="PS51257">
    <property type="entry name" value="PROKAR_LIPOPROTEIN"/>
    <property type="match status" value="1"/>
</dbReference>
<name>A0A7K0KG70_9BACT</name>
<dbReference type="CDD" id="cd13120">
    <property type="entry name" value="BF2867_like_N"/>
    <property type="match status" value="1"/>
</dbReference>
<dbReference type="RefSeq" id="WP_154534435.1">
    <property type="nucleotide sequence ID" value="NZ_VUNG01000022.1"/>
</dbReference>
<comment type="caution">
    <text evidence="1">The sequence shown here is derived from an EMBL/GenBank/DDBJ whole genome shotgun (WGS) entry which is preliminary data.</text>
</comment>
<proteinExistence type="predicted"/>
<organism evidence="1 2">
    <name type="scientific">Hallella mizrahii</name>
    <dbReference type="NCBI Taxonomy" id="2606637"/>
    <lineage>
        <taxon>Bacteria</taxon>
        <taxon>Pseudomonadati</taxon>
        <taxon>Bacteroidota</taxon>
        <taxon>Bacteroidia</taxon>
        <taxon>Bacteroidales</taxon>
        <taxon>Prevotellaceae</taxon>
        <taxon>Hallella</taxon>
    </lineage>
</organism>
<accession>A0A7K0KG70</accession>
<dbReference type="EMBL" id="VUNG01000022">
    <property type="protein sequence ID" value="MST84844.1"/>
    <property type="molecule type" value="Genomic_DNA"/>
</dbReference>
<keyword evidence="2" id="KW-1185">Reference proteome</keyword>
<dbReference type="Gene3D" id="2.60.40.2630">
    <property type="match status" value="1"/>
</dbReference>
<dbReference type="Proteomes" id="UP000438914">
    <property type="component" value="Unassembled WGS sequence"/>
</dbReference>
<dbReference type="AlphaFoldDB" id="A0A7K0KG70"/>
<evidence type="ECO:0000313" key="2">
    <source>
        <dbReference type="Proteomes" id="UP000438914"/>
    </source>
</evidence>